<dbReference type="AlphaFoldDB" id="A0A495EAY6"/>
<accession>A0A495EAY6</accession>
<dbReference type="RefSeq" id="WP_121062873.1">
    <property type="nucleotide sequence ID" value="NZ_RBIQ01000007.1"/>
</dbReference>
<sequence length="279" mass="32073">MKYFILFAAFTISFSSMAQSVFDDYKYIVVPKRFASFKKENQYQTSTLVKHLLTENGFTAVYEDALPEDLLINRCMGLYVKLNDNSSMFSTKASVSFEDCSSKEIYITEEGKSKEKEYKLSFSEAIRKAMKSLEVVNYTYKEPVNEPIKVSYKNDVKKIGNTAQESTSKVQKTQVVQQEATKEVQSYKSVAPVKSNFKKAVKNIVPLEFNSEEVLYAQEITNGYQLVDSTPKVRLKVYKTSVKDVYLATSGIIYGKEGKWYYEYYTNDVLTTKELNIKF</sequence>
<evidence type="ECO:0000256" key="1">
    <source>
        <dbReference type="SAM" id="SignalP"/>
    </source>
</evidence>
<comment type="caution">
    <text evidence="2">The sequence shown here is derived from an EMBL/GenBank/DDBJ whole genome shotgun (WGS) entry which is preliminary data.</text>
</comment>
<dbReference type="EMBL" id="RBIQ01000007">
    <property type="protein sequence ID" value="RKR14020.1"/>
    <property type="molecule type" value="Genomic_DNA"/>
</dbReference>
<keyword evidence="1" id="KW-0732">Signal</keyword>
<gene>
    <name evidence="2" type="ORF">CLV91_0089</name>
</gene>
<name>A0A495EAY6_9FLAO</name>
<reference evidence="2 3" key="1">
    <citation type="submission" date="2018-10" db="EMBL/GenBank/DDBJ databases">
        <title>Genomic Encyclopedia of Archaeal and Bacterial Type Strains, Phase II (KMG-II): from individual species to whole genera.</title>
        <authorList>
            <person name="Goeker M."/>
        </authorList>
    </citation>
    <scope>NUCLEOTIDE SEQUENCE [LARGE SCALE GENOMIC DNA]</scope>
    <source>
        <strain evidence="2 3">DSM 25230</strain>
    </source>
</reference>
<feature type="chain" id="PRO_5019783108" evidence="1">
    <location>
        <begin position="19"/>
        <end position="279"/>
    </location>
</feature>
<protein>
    <submittedName>
        <fullName evidence="2">Uncharacterized protein</fullName>
    </submittedName>
</protein>
<keyword evidence="3" id="KW-1185">Reference proteome</keyword>
<dbReference type="OrthoDB" id="1274006at2"/>
<dbReference type="Proteomes" id="UP000269412">
    <property type="component" value="Unassembled WGS sequence"/>
</dbReference>
<feature type="signal peptide" evidence="1">
    <location>
        <begin position="1"/>
        <end position="18"/>
    </location>
</feature>
<evidence type="ECO:0000313" key="3">
    <source>
        <dbReference type="Proteomes" id="UP000269412"/>
    </source>
</evidence>
<proteinExistence type="predicted"/>
<evidence type="ECO:0000313" key="2">
    <source>
        <dbReference type="EMBL" id="RKR14020.1"/>
    </source>
</evidence>
<organism evidence="2 3">
    <name type="scientific">Maribacter vaceletii</name>
    <dbReference type="NCBI Taxonomy" id="1206816"/>
    <lineage>
        <taxon>Bacteria</taxon>
        <taxon>Pseudomonadati</taxon>
        <taxon>Bacteroidota</taxon>
        <taxon>Flavobacteriia</taxon>
        <taxon>Flavobacteriales</taxon>
        <taxon>Flavobacteriaceae</taxon>
        <taxon>Maribacter</taxon>
    </lineage>
</organism>